<dbReference type="PANTHER" id="PTHR12901:SF10">
    <property type="entry name" value="COENZYME Q-BINDING PROTEIN COQ10, MITOCHONDRIAL"/>
    <property type="match status" value="1"/>
</dbReference>
<dbReference type="InterPro" id="IPR023393">
    <property type="entry name" value="START-like_dom_sf"/>
</dbReference>
<comment type="function">
    <text evidence="3">Required for the function of coenzyme Q in the respiratory chain. May serve as a chaperone or may be involved in the transport of Q6 from its site of synthesis to the catalytic sites of the respiratory complexes.</text>
</comment>
<dbReference type="STRING" id="1036808.A0A0C3A4G9"/>
<dbReference type="Proteomes" id="UP000053989">
    <property type="component" value="Unassembled WGS sequence"/>
</dbReference>
<dbReference type="GO" id="GO:0045333">
    <property type="term" value="P:cellular respiration"/>
    <property type="evidence" value="ECO:0007669"/>
    <property type="project" value="InterPro"/>
</dbReference>
<dbReference type="PANTHER" id="PTHR12901">
    <property type="entry name" value="SPERM PROTEIN HOMOLOG"/>
    <property type="match status" value="1"/>
</dbReference>
<dbReference type="InterPro" id="IPR044996">
    <property type="entry name" value="COQ10-like"/>
</dbReference>
<name>A0A0C3A4G9_9AGAM</name>
<protein>
    <recommendedName>
        <fullName evidence="4">Coenzyme Q-binding protein COQ10 START domain-containing protein</fullName>
    </recommendedName>
</protein>
<dbReference type="GO" id="GO:0048039">
    <property type="term" value="F:ubiquinone binding"/>
    <property type="evidence" value="ECO:0007669"/>
    <property type="project" value="InterPro"/>
</dbReference>
<evidence type="ECO:0000313" key="5">
    <source>
        <dbReference type="EMBL" id="KIM68568.1"/>
    </source>
</evidence>
<dbReference type="SUPFAM" id="SSF55961">
    <property type="entry name" value="Bet v1-like"/>
    <property type="match status" value="1"/>
</dbReference>
<evidence type="ECO:0000256" key="2">
    <source>
        <dbReference type="ARBA" id="ARBA00011814"/>
    </source>
</evidence>
<dbReference type="FunCoup" id="A0A0C3A4G9">
    <property type="interactions" value="198"/>
</dbReference>
<proteinExistence type="inferred from homology"/>
<dbReference type="Pfam" id="PF03364">
    <property type="entry name" value="Polyketide_cyc"/>
    <property type="match status" value="1"/>
</dbReference>
<dbReference type="OrthoDB" id="292693at2759"/>
<keyword evidence="6" id="KW-1185">Reference proteome</keyword>
<comment type="subunit">
    <text evidence="2">Interacts with coenzyme Q.</text>
</comment>
<reference evidence="5 6" key="1">
    <citation type="submission" date="2014-04" db="EMBL/GenBank/DDBJ databases">
        <authorList>
            <consortium name="DOE Joint Genome Institute"/>
            <person name="Kuo A."/>
            <person name="Kohler A."/>
            <person name="Nagy L.G."/>
            <person name="Floudas D."/>
            <person name="Copeland A."/>
            <person name="Barry K.W."/>
            <person name="Cichocki N."/>
            <person name="Veneault-Fourrey C."/>
            <person name="LaButti K."/>
            <person name="Lindquist E.A."/>
            <person name="Lipzen A."/>
            <person name="Lundell T."/>
            <person name="Morin E."/>
            <person name="Murat C."/>
            <person name="Sun H."/>
            <person name="Tunlid A."/>
            <person name="Henrissat B."/>
            <person name="Grigoriev I.V."/>
            <person name="Hibbett D.S."/>
            <person name="Martin F."/>
            <person name="Nordberg H.P."/>
            <person name="Cantor M.N."/>
            <person name="Hua S.X."/>
        </authorList>
    </citation>
    <scope>NUCLEOTIDE SEQUENCE [LARGE SCALE GENOMIC DNA]</scope>
    <source>
        <strain evidence="5 6">Foug A</strain>
    </source>
</reference>
<evidence type="ECO:0000259" key="4">
    <source>
        <dbReference type="Pfam" id="PF03364"/>
    </source>
</evidence>
<dbReference type="InterPro" id="IPR005031">
    <property type="entry name" value="COQ10_START"/>
</dbReference>
<evidence type="ECO:0000256" key="3">
    <source>
        <dbReference type="ARBA" id="ARBA00024947"/>
    </source>
</evidence>
<accession>A0A0C3A4G9</accession>
<dbReference type="EMBL" id="KN822008">
    <property type="protein sequence ID" value="KIM68568.1"/>
    <property type="molecule type" value="Genomic_DNA"/>
</dbReference>
<organism evidence="5 6">
    <name type="scientific">Scleroderma citrinum Foug A</name>
    <dbReference type="NCBI Taxonomy" id="1036808"/>
    <lineage>
        <taxon>Eukaryota</taxon>
        <taxon>Fungi</taxon>
        <taxon>Dikarya</taxon>
        <taxon>Basidiomycota</taxon>
        <taxon>Agaricomycotina</taxon>
        <taxon>Agaricomycetes</taxon>
        <taxon>Agaricomycetidae</taxon>
        <taxon>Boletales</taxon>
        <taxon>Sclerodermatineae</taxon>
        <taxon>Sclerodermataceae</taxon>
        <taxon>Scleroderma</taxon>
    </lineage>
</organism>
<reference evidence="6" key="2">
    <citation type="submission" date="2015-01" db="EMBL/GenBank/DDBJ databases">
        <title>Evolutionary Origins and Diversification of the Mycorrhizal Mutualists.</title>
        <authorList>
            <consortium name="DOE Joint Genome Institute"/>
            <consortium name="Mycorrhizal Genomics Consortium"/>
            <person name="Kohler A."/>
            <person name="Kuo A."/>
            <person name="Nagy L.G."/>
            <person name="Floudas D."/>
            <person name="Copeland A."/>
            <person name="Barry K.W."/>
            <person name="Cichocki N."/>
            <person name="Veneault-Fourrey C."/>
            <person name="LaButti K."/>
            <person name="Lindquist E.A."/>
            <person name="Lipzen A."/>
            <person name="Lundell T."/>
            <person name="Morin E."/>
            <person name="Murat C."/>
            <person name="Riley R."/>
            <person name="Ohm R."/>
            <person name="Sun H."/>
            <person name="Tunlid A."/>
            <person name="Henrissat B."/>
            <person name="Grigoriev I.V."/>
            <person name="Hibbett D.S."/>
            <person name="Martin F."/>
        </authorList>
    </citation>
    <scope>NUCLEOTIDE SEQUENCE [LARGE SCALE GENOMIC DNA]</scope>
    <source>
        <strain evidence="6">Foug A</strain>
    </source>
</reference>
<dbReference type="AlphaFoldDB" id="A0A0C3A4G9"/>
<dbReference type="CDD" id="cd07813">
    <property type="entry name" value="COQ10p_like"/>
    <property type="match status" value="1"/>
</dbReference>
<comment type="similarity">
    <text evidence="1">Belongs to the COQ10 family.</text>
</comment>
<gene>
    <name evidence="5" type="ORF">SCLCIDRAFT_1208757</name>
</gene>
<dbReference type="HOGENOM" id="CLU_079653_1_1_1"/>
<evidence type="ECO:0000256" key="1">
    <source>
        <dbReference type="ARBA" id="ARBA00006885"/>
    </source>
</evidence>
<sequence length="218" mass="24559">MLQPLQRRVFNIAARHGSLHHRRLFSLPNIPFLESDGSATQRYRERKILPYRQSDLYRIVADVESYPHYLPYCVGSRVFNRNEREDGVILMDAELTVGFLTFQESCVCAVTCKPYESVKAVASSSTTLLKTLNTIWRFQPASPNSFDLSKNPPLDRTREENAASLSSDGPTMVTLDLEFAFANPVHAAVSAKFFGQVSQLMVKAFEERCLAVHGPGTR</sequence>
<dbReference type="Gene3D" id="3.30.530.20">
    <property type="match status" value="1"/>
</dbReference>
<feature type="domain" description="Coenzyme Q-binding protein COQ10 START" evidence="4">
    <location>
        <begin position="50"/>
        <end position="206"/>
    </location>
</feature>
<dbReference type="InParanoid" id="A0A0C3A4G9"/>
<dbReference type="GO" id="GO:0005739">
    <property type="term" value="C:mitochondrion"/>
    <property type="evidence" value="ECO:0007669"/>
    <property type="project" value="TreeGrafter"/>
</dbReference>
<evidence type="ECO:0000313" key="6">
    <source>
        <dbReference type="Proteomes" id="UP000053989"/>
    </source>
</evidence>